<organism evidence="7 8">
    <name type="scientific">Poseidonocella pacifica</name>
    <dbReference type="NCBI Taxonomy" id="871651"/>
    <lineage>
        <taxon>Bacteria</taxon>
        <taxon>Pseudomonadati</taxon>
        <taxon>Pseudomonadota</taxon>
        <taxon>Alphaproteobacteria</taxon>
        <taxon>Rhodobacterales</taxon>
        <taxon>Roseobacteraceae</taxon>
        <taxon>Poseidonocella</taxon>
    </lineage>
</organism>
<dbReference type="OrthoDB" id="261587at2"/>
<dbReference type="PANTHER" id="PTHR30520:SF2">
    <property type="entry name" value="INNER MEMBRANE PROTEIN YFDC"/>
    <property type="match status" value="1"/>
</dbReference>
<evidence type="ECO:0000256" key="1">
    <source>
        <dbReference type="ARBA" id="ARBA00004141"/>
    </source>
</evidence>
<name>A0A1I0VRR2_9RHOB</name>
<dbReference type="STRING" id="871651.SAMN05421688_0915"/>
<dbReference type="Gene3D" id="1.20.1080.10">
    <property type="entry name" value="Glycerol uptake facilitator protein"/>
    <property type="match status" value="1"/>
</dbReference>
<dbReference type="RefSeq" id="WP_092060973.1">
    <property type="nucleotide sequence ID" value="NZ_FOJU01000001.1"/>
</dbReference>
<dbReference type="Proteomes" id="UP000198796">
    <property type="component" value="Unassembled WGS sequence"/>
</dbReference>
<evidence type="ECO:0000256" key="2">
    <source>
        <dbReference type="ARBA" id="ARBA00022692"/>
    </source>
</evidence>
<feature type="transmembrane region" description="Helical" evidence="6">
    <location>
        <begin position="213"/>
        <end position="233"/>
    </location>
</feature>
<dbReference type="Pfam" id="PF01226">
    <property type="entry name" value="Form_Nir_trans"/>
    <property type="match status" value="1"/>
</dbReference>
<evidence type="ECO:0000256" key="4">
    <source>
        <dbReference type="ARBA" id="ARBA00023136"/>
    </source>
</evidence>
<dbReference type="InterPro" id="IPR023271">
    <property type="entry name" value="Aquaporin-like"/>
</dbReference>
<feature type="transmembrane region" description="Helical" evidence="6">
    <location>
        <begin position="88"/>
        <end position="107"/>
    </location>
</feature>
<dbReference type="InterPro" id="IPR000292">
    <property type="entry name" value="For/NO2_transpt"/>
</dbReference>
<gene>
    <name evidence="7" type="ORF">SAMN05421688_0915</name>
</gene>
<comment type="subcellular location">
    <subcellularLocation>
        <location evidence="1">Membrane</location>
        <topology evidence="1">Multi-pass membrane protein</topology>
    </subcellularLocation>
</comment>
<feature type="transmembrane region" description="Helical" evidence="6">
    <location>
        <begin position="186"/>
        <end position="204"/>
    </location>
</feature>
<protein>
    <submittedName>
        <fullName evidence="7">Formate/nitrite transporter FocA, FNT family</fullName>
    </submittedName>
</protein>
<feature type="transmembrane region" description="Helical" evidence="6">
    <location>
        <begin position="57"/>
        <end position="82"/>
    </location>
</feature>
<feature type="transmembrane region" description="Helical" evidence="6">
    <location>
        <begin position="138"/>
        <end position="157"/>
    </location>
</feature>
<evidence type="ECO:0000256" key="5">
    <source>
        <dbReference type="SAM" id="MobiDB-lite"/>
    </source>
</evidence>
<dbReference type="EMBL" id="FOJU01000001">
    <property type="protein sequence ID" value="SFA79065.1"/>
    <property type="molecule type" value="Genomic_DNA"/>
</dbReference>
<dbReference type="PANTHER" id="PTHR30520">
    <property type="entry name" value="FORMATE TRANSPORTER-RELATED"/>
    <property type="match status" value="1"/>
</dbReference>
<feature type="compositionally biased region" description="Basic and acidic residues" evidence="5">
    <location>
        <begin position="1"/>
        <end position="11"/>
    </location>
</feature>
<accession>A0A1I0VRR2</accession>
<feature type="transmembrane region" description="Helical" evidence="6">
    <location>
        <begin position="253"/>
        <end position="278"/>
    </location>
</feature>
<evidence type="ECO:0000313" key="8">
    <source>
        <dbReference type="Proteomes" id="UP000198796"/>
    </source>
</evidence>
<evidence type="ECO:0000256" key="3">
    <source>
        <dbReference type="ARBA" id="ARBA00022989"/>
    </source>
</evidence>
<keyword evidence="2 6" id="KW-0812">Transmembrane</keyword>
<dbReference type="GO" id="GO:0015499">
    <property type="term" value="F:formate transmembrane transporter activity"/>
    <property type="evidence" value="ECO:0007669"/>
    <property type="project" value="TreeGrafter"/>
</dbReference>
<sequence length="284" mass="31177">MTQQDDNKTRDDEGEVQANLNHEESQKVSEMEHVPTSVIFEAIRREGDHELKRPLSALWWSGVTAGIAISTSVLCKGLFVSVLPDADWAGAVSNIGYTVGFLIVILARMQLFTENTITPILPMFIDPSWKKMFKISRLWLIVFTANMVGCLVAAVVMSNGDLIPQERFEGVLKVSRHYAEATPWQHLVRGMPAGFMIAALVWILPRMEGAGEVLMIFIITFMIGFGEMSHVVAGATELFLLVLRGEIGVSSAIFGGIFPAFAGNVIGGTGIFAVMTFAQVREEI</sequence>
<dbReference type="GO" id="GO:0005886">
    <property type="term" value="C:plasma membrane"/>
    <property type="evidence" value="ECO:0007669"/>
    <property type="project" value="TreeGrafter"/>
</dbReference>
<evidence type="ECO:0000256" key="6">
    <source>
        <dbReference type="SAM" id="Phobius"/>
    </source>
</evidence>
<keyword evidence="4 6" id="KW-0472">Membrane</keyword>
<keyword evidence="3 6" id="KW-1133">Transmembrane helix</keyword>
<dbReference type="AlphaFoldDB" id="A0A1I0VRR2"/>
<keyword evidence="8" id="KW-1185">Reference proteome</keyword>
<reference evidence="7 8" key="1">
    <citation type="submission" date="2016-10" db="EMBL/GenBank/DDBJ databases">
        <authorList>
            <person name="de Groot N.N."/>
        </authorList>
    </citation>
    <scope>NUCLEOTIDE SEQUENCE [LARGE SCALE GENOMIC DNA]</scope>
    <source>
        <strain evidence="7 8">DSM 29316</strain>
    </source>
</reference>
<feature type="region of interest" description="Disordered" evidence="5">
    <location>
        <begin position="1"/>
        <end position="27"/>
    </location>
</feature>
<proteinExistence type="predicted"/>
<evidence type="ECO:0000313" key="7">
    <source>
        <dbReference type="EMBL" id="SFA79065.1"/>
    </source>
</evidence>